<feature type="chain" id="PRO_5001610225" description="DoxX family protein" evidence="2">
    <location>
        <begin position="27"/>
        <end position="157"/>
    </location>
</feature>
<accession>A0A061SAE1</accession>
<keyword evidence="1" id="KW-0812">Transmembrane</keyword>
<protein>
    <recommendedName>
        <fullName evidence="4">DoxX family protein</fullName>
    </recommendedName>
</protein>
<reference evidence="3" key="1">
    <citation type="submission" date="2014-05" db="EMBL/GenBank/DDBJ databases">
        <title>The transcriptome of the halophilic microalga Tetraselmis sp. GSL018 isolated from the Great Salt Lake, Utah.</title>
        <authorList>
            <person name="Jinkerson R.E."/>
            <person name="D'Adamo S."/>
            <person name="Posewitz M.C."/>
        </authorList>
    </citation>
    <scope>NUCLEOTIDE SEQUENCE</scope>
    <source>
        <strain evidence="3">GSL018</strain>
    </source>
</reference>
<name>A0A061SAE1_9CHLO</name>
<dbReference type="EMBL" id="GBEZ01003962">
    <property type="protein sequence ID" value="JAC81213.1"/>
    <property type="molecule type" value="Transcribed_RNA"/>
</dbReference>
<feature type="transmembrane region" description="Helical" evidence="1">
    <location>
        <begin position="67"/>
        <end position="88"/>
    </location>
</feature>
<evidence type="ECO:0000256" key="2">
    <source>
        <dbReference type="SAM" id="SignalP"/>
    </source>
</evidence>
<evidence type="ECO:0000256" key="1">
    <source>
        <dbReference type="SAM" id="Phobius"/>
    </source>
</evidence>
<proteinExistence type="predicted"/>
<keyword evidence="1" id="KW-0472">Membrane</keyword>
<gene>
    <name evidence="3" type="ORF">TSPGSL018_8435</name>
</gene>
<dbReference type="Pfam" id="PF05514">
    <property type="entry name" value="HR_lesion"/>
    <property type="match status" value="1"/>
</dbReference>
<evidence type="ECO:0008006" key="4">
    <source>
        <dbReference type="Google" id="ProtNLM"/>
    </source>
</evidence>
<feature type="signal peptide" evidence="2">
    <location>
        <begin position="1"/>
        <end position="26"/>
    </location>
</feature>
<keyword evidence="2" id="KW-0732">Signal</keyword>
<sequence length="157" mass="17391">MSFFNFLGRLFFAFLFISAGLQKMQTFDHVNGGPLVVEVVEPSLKRSLAELSSTIQYPLDFGKVKPYVPVMFATSCGLEIVGGVLFLVGSRAGALMLMLFLLTVTPVMHNFWEPGLEDEQQRGQMVQFFKNCALFGALLFYTDMKTGASAVAKAKRD</sequence>
<dbReference type="AlphaFoldDB" id="A0A061SAE1"/>
<dbReference type="PANTHER" id="PTHR31474">
    <property type="entry name" value="HR-LIKE LESION-INDUCER"/>
    <property type="match status" value="1"/>
</dbReference>
<dbReference type="InterPro" id="IPR008637">
    <property type="entry name" value="HR_lesion"/>
</dbReference>
<dbReference type="PANTHER" id="PTHR31474:SF1">
    <property type="entry name" value="EXPRESSED PROTEIN"/>
    <property type="match status" value="1"/>
</dbReference>
<organism evidence="3">
    <name type="scientific">Tetraselmis sp. GSL018</name>
    <dbReference type="NCBI Taxonomy" id="582737"/>
    <lineage>
        <taxon>Eukaryota</taxon>
        <taxon>Viridiplantae</taxon>
        <taxon>Chlorophyta</taxon>
        <taxon>core chlorophytes</taxon>
        <taxon>Chlorodendrophyceae</taxon>
        <taxon>Chlorodendrales</taxon>
        <taxon>Chlorodendraceae</taxon>
        <taxon>Tetraselmis</taxon>
    </lineage>
</organism>
<keyword evidence="1" id="KW-1133">Transmembrane helix</keyword>
<evidence type="ECO:0000313" key="3">
    <source>
        <dbReference type="EMBL" id="JAC81213.1"/>
    </source>
</evidence>